<organism evidence="1 2">
    <name type="scientific">Gigaspora margarita</name>
    <dbReference type="NCBI Taxonomy" id="4874"/>
    <lineage>
        <taxon>Eukaryota</taxon>
        <taxon>Fungi</taxon>
        <taxon>Fungi incertae sedis</taxon>
        <taxon>Mucoromycota</taxon>
        <taxon>Glomeromycotina</taxon>
        <taxon>Glomeromycetes</taxon>
        <taxon>Diversisporales</taxon>
        <taxon>Gigasporaceae</taxon>
        <taxon>Gigaspora</taxon>
    </lineage>
</organism>
<name>A0ABN7VXM3_GIGMA</name>
<proteinExistence type="predicted"/>
<evidence type="ECO:0000313" key="1">
    <source>
        <dbReference type="EMBL" id="CAG8804768.1"/>
    </source>
</evidence>
<evidence type="ECO:0000313" key="2">
    <source>
        <dbReference type="Proteomes" id="UP000789901"/>
    </source>
</evidence>
<gene>
    <name evidence="1" type="ORF">GMARGA_LOCUS23931</name>
</gene>
<reference evidence="1 2" key="1">
    <citation type="submission" date="2021-06" db="EMBL/GenBank/DDBJ databases">
        <authorList>
            <person name="Kallberg Y."/>
            <person name="Tangrot J."/>
            <person name="Rosling A."/>
        </authorList>
    </citation>
    <scope>NUCLEOTIDE SEQUENCE [LARGE SCALE GENOMIC DNA]</scope>
    <source>
        <strain evidence="1 2">120-4 pot B 10/14</strain>
    </source>
</reference>
<feature type="non-terminal residue" evidence="1">
    <location>
        <position position="1"/>
    </location>
</feature>
<protein>
    <submittedName>
        <fullName evidence="1">42562_t:CDS:1</fullName>
    </submittedName>
</protein>
<sequence>LQSQQKQPDFSNYLRVLDKYILERQPDGYGINSEKFIYHDLINPTPLASQIIESLANDLYKKVAIKKNIEVNFDEELADRMGKISINKALSKDAETSTLVLVPISKKEKQSLKSQLQDEQSHLEKIIKKIIEKKLNEKFGTITTPFSARS</sequence>
<keyword evidence="2" id="KW-1185">Reference proteome</keyword>
<accession>A0ABN7VXM3</accession>
<dbReference type="Proteomes" id="UP000789901">
    <property type="component" value="Unassembled WGS sequence"/>
</dbReference>
<dbReference type="EMBL" id="CAJVQB010024712">
    <property type="protein sequence ID" value="CAG8804768.1"/>
    <property type="molecule type" value="Genomic_DNA"/>
</dbReference>
<comment type="caution">
    <text evidence="1">The sequence shown here is derived from an EMBL/GenBank/DDBJ whole genome shotgun (WGS) entry which is preliminary data.</text>
</comment>